<evidence type="ECO:0000313" key="2">
    <source>
        <dbReference type="Proteomes" id="UP001358586"/>
    </source>
</evidence>
<protein>
    <submittedName>
        <fullName evidence="1">Uncharacterized protein</fullName>
    </submittedName>
</protein>
<sequence length="140" mass="15960">MLRLIATIRGRFTRFNGIEKSGLQTRVEKEVFGPWMLFKQRWRGKLRSSSKVWFIKRKMSQWQRSFEGSRFVVLEVKRRRQGSAIMWVKGKGVNENFGLKSIGRVLKPNNGGVEFVPKKNASGSSMGALLDRVGNDGVLG</sequence>
<proteinExistence type="predicted"/>
<dbReference type="EMBL" id="JARKNE010000011">
    <property type="protein sequence ID" value="KAK5783940.1"/>
    <property type="molecule type" value="Genomic_DNA"/>
</dbReference>
<evidence type="ECO:0000313" key="1">
    <source>
        <dbReference type="EMBL" id="KAK5783940.1"/>
    </source>
</evidence>
<keyword evidence="2" id="KW-1185">Reference proteome</keyword>
<accession>A0ABR0N0L1</accession>
<gene>
    <name evidence="1" type="ORF">PVK06_038457</name>
</gene>
<organism evidence="1 2">
    <name type="scientific">Gossypium arboreum</name>
    <name type="common">Tree cotton</name>
    <name type="synonym">Gossypium nanking</name>
    <dbReference type="NCBI Taxonomy" id="29729"/>
    <lineage>
        <taxon>Eukaryota</taxon>
        <taxon>Viridiplantae</taxon>
        <taxon>Streptophyta</taxon>
        <taxon>Embryophyta</taxon>
        <taxon>Tracheophyta</taxon>
        <taxon>Spermatophyta</taxon>
        <taxon>Magnoliopsida</taxon>
        <taxon>eudicotyledons</taxon>
        <taxon>Gunneridae</taxon>
        <taxon>Pentapetalae</taxon>
        <taxon>rosids</taxon>
        <taxon>malvids</taxon>
        <taxon>Malvales</taxon>
        <taxon>Malvaceae</taxon>
        <taxon>Malvoideae</taxon>
        <taxon>Gossypium</taxon>
    </lineage>
</organism>
<dbReference type="Proteomes" id="UP001358586">
    <property type="component" value="Chromosome 11"/>
</dbReference>
<name>A0ABR0N0L1_GOSAR</name>
<comment type="caution">
    <text evidence="1">The sequence shown here is derived from an EMBL/GenBank/DDBJ whole genome shotgun (WGS) entry which is preliminary data.</text>
</comment>
<reference evidence="1 2" key="1">
    <citation type="submission" date="2023-03" db="EMBL/GenBank/DDBJ databases">
        <title>WGS of Gossypium arboreum.</title>
        <authorList>
            <person name="Yu D."/>
        </authorList>
    </citation>
    <scope>NUCLEOTIDE SEQUENCE [LARGE SCALE GENOMIC DNA]</scope>
    <source>
        <tissue evidence="1">Leaf</tissue>
    </source>
</reference>